<dbReference type="PANTHER" id="PTHR10458">
    <property type="entry name" value="PEPTIDE DEFORMYLASE"/>
    <property type="match status" value="1"/>
</dbReference>
<gene>
    <name evidence="8" type="primary">Pdf</name>
    <name evidence="8" type="ORF">G6Z76_0001316</name>
</gene>
<dbReference type="EMBL" id="JAANIC010004725">
    <property type="protein sequence ID" value="KAG5333716.1"/>
    <property type="molecule type" value="Genomic_DNA"/>
</dbReference>
<dbReference type="FunFam" id="3.90.45.10:FF:000003">
    <property type="entry name" value="Peptide deformylase"/>
    <property type="match status" value="1"/>
</dbReference>
<feature type="non-terminal residue" evidence="8">
    <location>
        <position position="1"/>
    </location>
</feature>
<dbReference type="CDD" id="cd00487">
    <property type="entry name" value="Pep_deformylase"/>
    <property type="match status" value="1"/>
</dbReference>
<dbReference type="GO" id="GO:0005739">
    <property type="term" value="C:mitochondrion"/>
    <property type="evidence" value="ECO:0007669"/>
    <property type="project" value="TreeGrafter"/>
</dbReference>
<evidence type="ECO:0000256" key="2">
    <source>
        <dbReference type="ARBA" id="ARBA00022723"/>
    </source>
</evidence>
<comment type="similarity">
    <text evidence="1 7">Belongs to the polypeptide deformylase family.</text>
</comment>
<protein>
    <recommendedName>
        <fullName evidence="7">Peptide deformylase</fullName>
        <ecNumber evidence="7">3.5.1.88</ecNumber>
    </recommendedName>
</protein>
<evidence type="ECO:0000256" key="3">
    <source>
        <dbReference type="ARBA" id="ARBA00022801"/>
    </source>
</evidence>
<dbReference type="GO" id="GO:0042586">
    <property type="term" value="F:peptide deformylase activity"/>
    <property type="evidence" value="ECO:0007669"/>
    <property type="project" value="UniProtKB-EC"/>
</dbReference>
<comment type="function">
    <text evidence="5 7">Removes the formyl group from the N-terminal Met of newly synthesized proteins.</text>
</comment>
<name>A0A836K112_9HYME</name>
<dbReference type="Proteomes" id="UP000669903">
    <property type="component" value="Unassembled WGS sequence"/>
</dbReference>
<feature type="non-terminal residue" evidence="8">
    <location>
        <position position="290"/>
    </location>
</feature>
<comment type="caution">
    <text evidence="8">The sequence shown here is derived from an EMBL/GenBank/DDBJ whole genome shotgun (WGS) entry which is preliminary data.</text>
</comment>
<dbReference type="SUPFAM" id="SSF56420">
    <property type="entry name" value="Peptide deformylase"/>
    <property type="match status" value="1"/>
</dbReference>
<keyword evidence="9" id="KW-1185">Reference proteome</keyword>
<keyword evidence="2 7" id="KW-0479">Metal-binding</keyword>
<dbReference type="InterPro" id="IPR036821">
    <property type="entry name" value="Peptide_deformylase_sf"/>
</dbReference>
<dbReference type="PANTHER" id="PTHR10458:SF2">
    <property type="entry name" value="PEPTIDE DEFORMYLASE, MITOCHONDRIAL"/>
    <property type="match status" value="1"/>
</dbReference>
<evidence type="ECO:0000313" key="8">
    <source>
        <dbReference type="EMBL" id="KAG5333716.1"/>
    </source>
</evidence>
<sequence>MVTKLRIRRCKSRHRQAEEQKYQCDRWWITSLLEFKKYPSSDIQALNTMYRIYNFTNVASRVVTIKRNSARFVNILKIKETIQRLLGMNSNELPYAHVCQVGDPVLRGHAMKIEPEVIRMADFQKVITHLINVMRAYKSYGISGPQIGLPWQIFAIECTEEIMEGVEETVKKTHEMNIIPMTIFINPELKVIDYTPITLYEGCESIRGYSAAVPRAYEVEIKALNASAEQFTWRACGWSARIAQHEYDHLQGKLYIEKMDVRTFQCTAWDKINKNKGKMRLSYLPKKISV</sequence>
<evidence type="ECO:0000256" key="1">
    <source>
        <dbReference type="ARBA" id="ARBA00010759"/>
    </source>
</evidence>
<dbReference type="GO" id="GO:0006412">
    <property type="term" value="P:translation"/>
    <property type="evidence" value="ECO:0007669"/>
    <property type="project" value="UniProtKB-KW"/>
</dbReference>
<evidence type="ECO:0000256" key="6">
    <source>
        <dbReference type="ARBA" id="ARBA00048875"/>
    </source>
</evidence>
<reference evidence="8" key="1">
    <citation type="submission" date="2020-03" db="EMBL/GenBank/DDBJ databases">
        <title>Relaxed selection underlies rapid genomic changes in the transitions from sociality to social parasitism in ants.</title>
        <authorList>
            <person name="Bi X."/>
        </authorList>
    </citation>
    <scope>NUCLEOTIDE SEQUENCE</scope>
    <source>
        <strain evidence="8">BGI-DK2014a</strain>
        <tissue evidence="8">Whole body</tissue>
    </source>
</reference>
<comment type="catalytic activity">
    <reaction evidence="6 7">
        <text>N-terminal N-formyl-L-methionyl-[peptide] + H2O = N-terminal L-methionyl-[peptide] + formate</text>
        <dbReference type="Rhea" id="RHEA:24420"/>
        <dbReference type="Rhea" id="RHEA-COMP:10639"/>
        <dbReference type="Rhea" id="RHEA-COMP:10640"/>
        <dbReference type="ChEBI" id="CHEBI:15377"/>
        <dbReference type="ChEBI" id="CHEBI:15740"/>
        <dbReference type="ChEBI" id="CHEBI:49298"/>
        <dbReference type="ChEBI" id="CHEBI:64731"/>
        <dbReference type="EC" id="3.5.1.88"/>
    </reaction>
</comment>
<dbReference type="AlphaFoldDB" id="A0A836K112"/>
<keyword evidence="3 7" id="KW-0378">Hydrolase</keyword>
<dbReference type="HAMAP" id="MF_00163">
    <property type="entry name" value="Pep_deformylase"/>
    <property type="match status" value="1"/>
</dbReference>
<dbReference type="PRINTS" id="PR01576">
    <property type="entry name" value="PDEFORMYLASE"/>
</dbReference>
<organism evidence="8 9">
    <name type="scientific">Acromyrmex charruanus</name>
    <dbReference type="NCBI Taxonomy" id="2715315"/>
    <lineage>
        <taxon>Eukaryota</taxon>
        <taxon>Metazoa</taxon>
        <taxon>Ecdysozoa</taxon>
        <taxon>Arthropoda</taxon>
        <taxon>Hexapoda</taxon>
        <taxon>Insecta</taxon>
        <taxon>Pterygota</taxon>
        <taxon>Neoptera</taxon>
        <taxon>Endopterygota</taxon>
        <taxon>Hymenoptera</taxon>
        <taxon>Apocrita</taxon>
        <taxon>Aculeata</taxon>
        <taxon>Formicoidea</taxon>
        <taxon>Formicidae</taxon>
        <taxon>Myrmicinae</taxon>
        <taxon>Acromyrmex</taxon>
    </lineage>
</organism>
<keyword evidence="4 7" id="KW-0648">Protein biosynthesis</keyword>
<dbReference type="EC" id="3.5.1.88" evidence="7"/>
<dbReference type="GO" id="GO:0046872">
    <property type="term" value="F:metal ion binding"/>
    <property type="evidence" value="ECO:0007669"/>
    <property type="project" value="UniProtKB-KW"/>
</dbReference>
<dbReference type="InterPro" id="IPR023635">
    <property type="entry name" value="Peptide_deformylase"/>
</dbReference>
<evidence type="ECO:0000256" key="7">
    <source>
        <dbReference type="RuleBase" id="RU362111"/>
    </source>
</evidence>
<dbReference type="Gene3D" id="3.90.45.10">
    <property type="entry name" value="Peptide deformylase"/>
    <property type="match status" value="1"/>
</dbReference>
<proteinExistence type="inferred from homology"/>
<evidence type="ECO:0000313" key="9">
    <source>
        <dbReference type="Proteomes" id="UP000669903"/>
    </source>
</evidence>
<accession>A0A836K112</accession>
<evidence type="ECO:0000256" key="4">
    <source>
        <dbReference type="ARBA" id="ARBA00022917"/>
    </source>
</evidence>
<dbReference type="Pfam" id="PF01327">
    <property type="entry name" value="Pep_deformylase"/>
    <property type="match status" value="1"/>
</dbReference>
<evidence type="ECO:0000256" key="5">
    <source>
        <dbReference type="ARBA" id="ARBA00037114"/>
    </source>
</evidence>